<keyword evidence="4 9" id="KW-0064">Aspartyl protease</keyword>
<evidence type="ECO:0000256" key="1">
    <source>
        <dbReference type="ARBA" id="ARBA00007447"/>
    </source>
</evidence>
<feature type="region of interest" description="Disordered" evidence="10">
    <location>
        <begin position="171"/>
        <end position="193"/>
    </location>
</feature>
<dbReference type="GO" id="GO:0004190">
    <property type="term" value="F:aspartic-type endopeptidase activity"/>
    <property type="evidence" value="ECO:0007669"/>
    <property type="project" value="UniProtKB-KW"/>
</dbReference>
<feature type="domain" description="Peptidase A1" evidence="12">
    <location>
        <begin position="73"/>
        <end position="420"/>
    </location>
</feature>
<evidence type="ECO:0000256" key="8">
    <source>
        <dbReference type="PIRSR" id="PIRSR601461-1"/>
    </source>
</evidence>
<dbReference type="AlphaFoldDB" id="A0A9P6J4Z4"/>
<dbReference type="EMBL" id="JAAAHY010000529">
    <property type="protein sequence ID" value="KAF9962759.1"/>
    <property type="molecule type" value="Genomic_DNA"/>
</dbReference>
<evidence type="ECO:0000256" key="5">
    <source>
        <dbReference type="ARBA" id="ARBA00022801"/>
    </source>
</evidence>
<accession>A0A9P6J4Z4</accession>
<dbReference type="PRINTS" id="PR00792">
    <property type="entry name" value="PEPSIN"/>
</dbReference>
<dbReference type="OrthoDB" id="15189at2759"/>
<feature type="chain" id="PRO_5040435207" description="Peptidase A1 domain-containing protein" evidence="11">
    <location>
        <begin position="18"/>
        <end position="425"/>
    </location>
</feature>
<feature type="active site" evidence="8">
    <location>
        <position position="91"/>
    </location>
</feature>
<dbReference type="Pfam" id="PF00026">
    <property type="entry name" value="Asp"/>
    <property type="match status" value="1"/>
</dbReference>
<dbReference type="GO" id="GO:0006508">
    <property type="term" value="P:proteolysis"/>
    <property type="evidence" value="ECO:0007669"/>
    <property type="project" value="UniProtKB-KW"/>
</dbReference>
<dbReference type="PROSITE" id="PS00141">
    <property type="entry name" value="ASP_PROTEASE"/>
    <property type="match status" value="1"/>
</dbReference>
<evidence type="ECO:0000256" key="2">
    <source>
        <dbReference type="ARBA" id="ARBA00022670"/>
    </source>
</evidence>
<dbReference type="InterPro" id="IPR001969">
    <property type="entry name" value="Aspartic_peptidase_AS"/>
</dbReference>
<dbReference type="PANTHER" id="PTHR47966:SF1">
    <property type="entry name" value="ASPARTYL PROTEINASE"/>
    <property type="match status" value="1"/>
</dbReference>
<organism evidence="13 14">
    <name type="scientific">Mortierella alpina</name>
    <name type="common">Oleaginous fungus</name>
    <name type="synonym">Mortierella renispora</name>
    <dbReference type="NCBI Taxonomy" id="64518"/>
    <lineage>
        <taxon>Eukaryota</taxon>
        <taxon>Fungi</taxon>
        <taxon>Fungi incertae sedis</taxon>
        <taxon>Mucoromycota</taxon>
        <taxon>Mortierellomycotina</taxon>
        <taxon>Mortierellomycetes</taxon>
        <taxon>Mortierellales</taxon>
        <taxon>Mortierellaceae</taxon>
        <taxon>Mortierella</taxon>
    </lineage>
</organism>
<feature type="compositionally biased region" description="Basic and acidic residues" evidence="10">
    <location>
        <begin position="178"/>
        <end position="192"/>
    </location>
</feature>
<dbReference type="PANTHER" id="PTHR47966">
    <property type="entry name" value="BETA-SITE APP-CLEAVING ENZYME, ISOFORM A-RELATED"/>
    <property type="match status" value="1"/>
</dbReference>
<keyword evidence="14" id="KW-1185">Reference proteome</keyword>
<dbReference type="InterPro" id="IPR001461">
    <property type="entry name" value="Aspartic_peptidase_A1"/>
</dbReference>
<evidence type="ECO:0000313" key="14">
    <source>
        <dbReference type="Proteomes" id="UP000738359"/>
    </source>
</evidence>
<evidence type="ECO:0000256" key="10">
    <source>
        <dbReference type="SAM" id="MobiDB-lite"/>
    </source>
</evidence>
<comment type="caution">
    <text evidence="13">The sequence shown here is derived from an EMBL/GenBank/DDBJ whole genome shotgun (WGS) entry which is preliminary data.</text>
</comment>
<proteinExistence type="inferred from homology"/>
<evidence type="ECO:0000256" key="6">
    <source>
        <dbReference type="ARBA" id="ARBA00023145"/>
    </source>
</evidence>
<sequence length="425" mass="44965">MTAILFVVLAIVVVASAASIVSKDKRSVTTGGVVTLPLKRNLKSASLDFTRPIQRRQEGAGLPASLQNHGTIFSIQVTIGSPGDNFQLLVDTGSADLWLPSTECNSQLCGNSKFDIAKSNTFQTVYEDEPYEIQYGDGSSATYDLCKDTVIIHGITATDQFLGLAFNVSSSSSSQPEVGEKPPNDEPPKDNEIPVGLLGMAFQSISASKSPTFMDTAFQQEQISQNIFSLYLPPVDGNDEAAIRDGEITLGGINLDRYTGIMTYAPLTNKTFWVFNVTGVTLGDAAIGVDGRKDGSTDGGGGGGRKSLDAIMDSGTTAIVLGDNDVKEFYSKSTDATAFLEKYWTFPCTSSHEIVITLASGSRLSVPKDQASLGATDPNSDRCVSAIVGGGTDGEVLLGLSFMASHYVVFDKDNSRLGIASATHS</sequence>
<feature type="active site" evidence="8">
    <location>
        <position position="313"/>
    </location>
</feature>
<gene>
    <name evidence="13" type="ORF">BGZ70_007899</name>
</gene>
<dbReference type="Proteomes" id="UP000738359">
    <property type="component" value="Unassembled WGS sequence"/>
</dbReference>
<reference evidence="13" key="1">
    <citation type="journal article" date="2020" name="Fungal Divers.">
        <title>Resolving the Mortierellaceae phylogeny through synthesis of multi-gene phylogenetics and phylogenomics.</title>
        <authorList>
            <person name="Vandepol N."/>
            <person name="Liber J."/>
            <person name="Desiro A."/>
            <person name="Na H."/>
            <person name="Kennedy M."/>
            <person name="Barry K."/>
            <person name="Grigoriev I.V."/>
            <person name="Miller A.N."/>
            <person name="O'Donnell K."/>
            <person name="Stajich J.E."/>
            <person name="Bonito G."/>
        </authorList>
    </citation>
    <scope>NUCLEOTIDE SEQUENCE</scope>
    <source>
        <strain evidence="13">CK1249</strain>
    </source>
</reference>
<dbReference type="PROSITE" id="PS51767">
    <property type="entry name" value="PEPTIDASE_A1"/>
    <property type="match status" value="1"/>
</dbReference>
<dbReference type="InterPro" id="IPR033121">
    <property type="entry name" value="PEPTIDASE_A1"/>
</dbReference>
<feature type="signal peptide" evidence="11">
    <location>
        <begin position="1"/>
        <end position="17"/>
    </location>
</feature>
<keyword evidence="5 9" id="KW-0378">Hydrolase</keyword>
<keyword evidence="7" id="KW-1015">Disulfide bond</keyword>
<evidence type="ECO:0000259" key="12">
    <source>
        <dbReference type="PROSITE" id="PS51767"/>
    </source>
</evidence>
<dbReference type="CDD" id="cd05471">
    <property type="entry name" value="pepsin_like"/>
    <property type="match status" value="1"/>
</dbReference>
<keyword evidence="2 9" id="KW-0645">Protease</keyword>
<dbReference type="InterPro" id="IPR034164">
    <property type="entry name" value="Pepsin-like_dom"/>
</dbReference>
<comment type="similarity">
    <text evidence="1 9">Belongs to the peptidase A1 family.</text>
</comment>
<evidence type="ECO:0000256" key="7">
    <source>
        <dbReference type="ARBA" id="ARBA00023157"/>
    </source>
</evidence>
<evidence type="ECO:0000256" key="11">
    <source>
        <dbReference type="SAM" id="SignalP"/>
    </source>
</evidence>
<keyword evidence="6" id="KW-0865">Zymogen</keyword>
<evidence type="ECO:0000313" key="13">
    <source>
        <dbReference type="EMBL" id="KAF9962759.1"/>
    </source>
</evidence>
<evidence type="ECO:0000256" key="3">
    <source>
        <dbReference type="ARBA" id="ARBA00022729"/>
    </source>
</evidence>
<evidence type="ECO:0000256" key="9">
    <source>
        <dbReference type="RuleBase" id="RU000454"/>
    </source>
</evidence>
<keyword evidence="3 11" id="KW-0732">Signal</keyword>
<protein>
    <recommendedName>
        <fullName evidence="12">Peptidase A1 domain-containing protein</fullName>
    </recommendedName>
</protein>
<dbReference type="Gene3D" id="2.40.70.10">
    <property type="entry name" value="Acid Proteases"/>
    <property type="match status" value="2"/>
</dbReference>
<name>A0A9P6J4Z4_MORAP</name>
<dbReference type="InterPro" id="IPR021109">
    <property type="entry name" value="Peptidase_aspartic_dom_sf"/>
</dbReference>
<dbReference type="SUPFAM" id="SSF50630">
    <property type="entry name" value="Acid proteases"/>
    <property type="match status" value="1"/>
</dbReference>
<evidence type="ECO:0000256" key="4">
    <source>
        <dbReference type="ARBA" id="ARBA00022750"/>
    </source>
</evidence>